<reference evidence="3" key="1">
    <citation type="submission" date="2017-02" db="EMBL/GenBank/DDBJ databases">
        <authorList>
            <person name="Daims H."/>
        </authorList>
    </citation>
    <scope>NUCLEOTIDE SEQUENCE [LARGE SCALE GENOMIC DNA]</scope>
</reference>
<accession>A0A1R4H4M7</accession>
<dbReference type="AlphaFoldDB" id="A0A1R4H4M7"/>
<dbReference type="Pfam" id="PF10047">
    <property type="entry name" value="DUF2281"/>
    <property type="match status" value="1"/>
</dbReference>
<organism evidence="2 3">
    <name type="scientific">Crenothrix polyspora</name>
    <dbReference type="NCBI Taxonomy" id="360316"/>
    <lineage>
        <taxon>Bacteria</taxon>
        <taxon>Pseudomonadati</taxon>
        <taxon>Pseudomonadota</taxon>
        <taxon>Gammaproteobacteria</taxon>
        <taxon>Methylococcales</taxon>
        <taxon>Crenotrichaceae</taxon>
        <taxon>Crenothrix</taxon>
    </lineage>
</organism>
<dbReference type="InterPro" id="IPR018739">
    <property type="entry name" value="DUF2281"/>
</dbReference>
<sequence>MNHLNEITSHSQSLPESLQKEVLDFICFLETRYAFKAPTQNDNELTDIEIEQACGILQAPHNASVKQMEETIKNRGGRL</sequence>
<dbReference type="RefSeq" id="WP_087146423.1">
    <property type="nucleotide sequence ID" value="NZ_FUKJ01000122.1"/>
</dbReference>
<gene>
    <name evidence="2" type="ORF">CRENPOLYSF2_2080014</name>
</gene>
<evidence type="ECO:0000259" key="1">
    <source>
        <dbReference type="Pfam" id="PF10047"/>
    </source>
</evidence>
<dbReference type="Proteomes" id="UP000195442">
    <property type="component" value="Unassembled WGS sequence"/>
</dbReference>
<keyword evidence="3" id="KW-1185">Reference proteome</keyword>
<proteinExistence type="predicted"/>
<dbReference type="EMBL" id="FUKJ01000122">
    <property type="protein sequence ID" value="SJM91169.1"/>
    <property type="molecule type" value="Genomic_DNA"/>
</dbReference>
<dbReference type="OrthoDB" id="8451054at2"/>
<evidence type="ECO:0000313" key="3">
    <source>
        <dbReference type="Proteomes" id="UP000195442"/>
    </source>
</evidence>
<feature type="domain" description="DUF2281" evidence="1">
    <location>
        <begin position="6"/>
        <end position="58"/>
    </location>
</feature>
<protein>
    <recommendedName>
        <fullName evidence="1">DUF2281 domain-containing protein</fullName>
    </recommendedName>
</protein>
<evidence type="ECO:0000313" key="2">
    <source>
        <dbReference type="EMBL" id="SJM91169.1"/>
    </source>
</evidence>
<name>A0A1R4H4M7_9GAMM</name>